<keyword evidence="4 5" id="KW-0720">Serine protease</keyword>
<feature type="active site" description="Charge relay system" evidence="5">
    <location>
        <position position="559"/>
    </location>
</feature>
<evidence type="ECO:0000313" key="8">
    <source>
        <dbReference type="Proteomes" id="UP000022645"/>
    </source>
</evidence>
<dbReference type="AlphaFoldDB" id="X8ISP5"/>
<evidence type="ECO:0000259" key="6">
    <source>
        <dbReference type="Pfam" id="PF00082"/>
    </source>
</evidence>
<reference evidence="7 8" key="1">
    <citation type="submission" date="2014-01" db="EMBL/GenBank/DDBJ databases">
        <authorList>
            <person name="Durkin A.S."/>
            <person name="McCorrison J."/>
            <person name="Torralba M."/>
            <person name="Gillis M."/>
            <person name="Haft D.H."/>
            <person name="Methe B."/>
            <person name="Sutton G."/>
            <person name="Nelson K.E."/>
        </authorList>
    </citation>
    <scope>NUCLEOTIDE SEQUENCE [LARGE SCALE GENOMIC DNA]</scope>
    <source>
        <strain evidence="7 8">ATCC 33093</strain>
    </source>
</reference>
<dbReference type="PROSITE" id="PS51892">
    <property type="entry name" value="SUBTILASE"/>
    <property type="match status" value="1"/>
</dbReference>
<evidence type="ECO:0000256" key="2">
    <source>
        <dbReference type="ARBA" id="ARBA00022670"/>
    </source>
</evidence>
<dbReference type="GO" id="GO:0006508">
    <property type="term" value="P:proteolysis"/>
    <property type="evidence" value="ECO:0007669"/>
    <property type="project" value="UniProtKB-KW"/>
</dbReference>
<comment type="caution">
    <text evidence="7">The sequence shown here is derived from an EMBL/GenBank/DDBJ whole genome shotgun (WGS) entry which is preliminary data.</text>
</comment>
<dbReference type="PRINTS" id="PR00723">
    <property type="entry name" value="SUBTILISIN"/>
</dbReference>
<dbReference type="PATRIC" id="fig|1401079.3.peg.499"/>
<protein>
    <submittedName>
        <fullName evidence="7">Peptidase, S8/S53 family</fullName>
        <ecNumber evidence="7">3.4.21.-</ecNumber>
    </submittedName>
</protein>
<evidence type="ECO:0000256" key="5">
    <source>
        <dbReference type="PROSITE-ProRule" id="PRU01240"/>
    </source>
</evidence>
<feature type="active site" description="Charge relay system" evidence="5">
    <location>
        <position position="284"/>
    </location>
</feature>
<comment type="similarity">
    <text evidence="1 5">Belongs to the peptidase S8 family.</text>
</comment>
<gene>
    <name evidence="7" type="ORF">HMPREF0581_0954</name>
</gene>
<dbReference type="GO" id="GO:0004252">
    <property type="term" value="F:serine-type endopeptidase activity"/>
    <property type="evidence" value="ECO:0007669"/>
    <property type="project" value="UniProtKB-UniRule"/>
</dbReference>
<dbReference type="CDD" id="cd04847">
    <property type="entry name" value="Peptidases_S8_Subtilisin_like_2"/>
    <property type="match status" value="1"/>
</dbReference>
<dbReference type="Pfam" id="PF00082">
    <property type="entry name" value="Peptidase_S8"/>
    <property type="match status" value="1"/>
</dbReference>
<dbReference type="InterPro" id="IPR036852">
    <property type="entry name" value="Peptidase_S8/S53_dom_sf"/>
</dbReference>
<feature type="active site" description="Charge relay system" evidence="5">
    <location>
        <position position="317"/>
    </location>
</feature>
<keyword evidence="2 5" id="KW-0645">Protease</keyword>
<dbReference type="PANTHER" id="PTHR43806:SF11">
    <property type="entry name" value="CEREVISIN-RELATED"/>
    <property type="match status" value="1"/>
</dbReference>
<organism evidence="7 8">
    <name type="scientific">Mogibacterium timidum ATCC 33093</name>
    <dbReference type="NCBI Taxonomy" id="1401079"/>
    <lineage>
        <taxon>Bacteria</taxon>
        <taxon>Bacillati</taxon>
        <taxon>Bacillota</taxon>
        <taxon>Clostridia</taxon>
        <taxon>Peptostreptococcales</taxon>
        <taxon>Anaerovoracaceae</taxon>
        <taxon>Mogibacterium</taxon>
    </lineage>
</organism>
<keyword evidence="3 5" id="KW-0378">Hydrolase</keyword>
<feature type="domain" description="Peptidase S8/S53" evidence="6">
    <location>
        <begin position="280"/>
        <end position="632"/>
    </location>
</feature>
<evidence type="ECO:0000313" key="7">
    <source>
        <dbReference type="EMBL" id="EUC53128.1"/>
    </source>
</evidence>
<sequence>MQKYNHIEINREDVVRQYKFPPNANAPKPPVRDRGVHGAQLNKELSQTMGTIKENRKDVGIQSENLLVIEIISDAMSPTVLENMLRKFNLYLVEETAIVGTNSTKLVIQFEDSTILDEFNYERELWQNDDKIESTLTYAQRRDLFNCIENIRSVSRQDRIGIRLQQYIDNPSLIPEGFFVVNIDVWFNGDRSTIIETESQLKQAMGTQGSKLLGDLFEVPSLLLGRASVNEFTLNALLDLDIIASVELPFSQVATEPYELYSWDFEPIIQNNLDDNAPLAAVLDSGIFTGNPLLNNIVVAEEDFDNTENTTMDRNGHGTGIAGIVAYGDFIEGMKSKIFKPLVRLCNGKIMHDENGNPTFPVNKRPEQVIKEAIEYFYNEYGCRVFNLSVGDIDHLYRGGRQFAWAEMLDQISLNLDVVIIVSAGNVPEPDLQRFTSRDELLEKCRDQLFDQKHRLIDPATSALSITVGSITRFDEPAATPNRSTRISVSKKNYMSVFTRIGRGVNKSIKPEVVDYGGNFAVTQLMRGETRWQKEDQKLLEPTLHNGNDKIFKGWCGTSFSAPHVTHIASRIERALETQLEDKPSANLIRALLVNSARCTDEMISWAESSKDESHTGKNNPKQERRLRLIGFGRADDSLLYSDDTQVTLFAEDKLELRSFHIYKIPVPKEFLKVKAEKSIAISLAYNPITCLSRKDYLTNNLWFEVFRKIDEKDLLLYKAKKESGEDTEEDLDNLPDKNKAAFFPGYRDLAKATLQQRIWKKGPRGGSDLLWDENEPYIYVMVTGKERFKYAEQGFTQSYALVVTFSYEGRDHIGLYTKLHDRVRIKTRQRTRTRTQIQR</sequence>
<dbReference type="SUPFAM" id="SSF52743">
    <property type="entry name" value="Subtilisin-like"/>
    <property type="match status" value="1"/>
</dbReference>
<dbReference type="EMBL" id="JALU01000007">
    <property type="protein sequence ID" value="EUC53128.1"/>
    <property type="molecule type" value="Genomic_DNA"/>
</dbReference>
<dbReference type="InterPro" id="IPR015500">
    <property type="entry name" value="Peptidase_S8_subtilisin-rel"/>
</dbReference>
<dbReference type="InterPro" id="IPR050131">
    <property type="entry name" value="Peptidase_S8_subtilisin-like"/>
</dbReference>
<name>X8ISP5_9FIRM</name>
<evidence type="ECO:0000256" key="3">
    <source>
        <dbReference type="ARBA" id="ARBA00022801"/>
    </source>
</evidence>
<evidence type="ECO:0000256" key="4">
    <source>
        <dbReference type="ARBA" id="ARBA00022825"/>
    </source>
</evidence>
<dbReference type="PANTHER" id="PTHR43806">
    <property type="entry name" value="PEPTIDASE S8"/>
    <property type="match status" value="1"/>
</dbReference>
<dbReference type="InterPro" id="IPR034074">
    <property type="entry name" value="Y4bN_pept_dom"/>
</dbReference>
<accession>X8ISP5</accession>
<dbReference type="InterPro" id="IPR000209">
    <property type="entry name" value="Peptidase_S8/S53_dom"/>
</dbReference>
<dbReference type="RefSeq" id="WP_036380070.1">
    <property type="nucleotide sequence ID" value="NZ_JALU01000007.1"/>
</dbReference>
<evidence type="ECO:0000256" key="1">
    <source>
        <dbReference type="ARBA" id="ARBA00011073"/>
    </source>
</evidence>
<proteinExistence type="inferred from homology"/>
<dbReference type="EC" id="3.4.21.-" evidence="7"/>
<dbReference type="Proteomes" id="UP000022645">
    <property type="component" value="Unassembled WGS sequence"/>
</dbReference>
<dbReference type="Gene3D" id="3.40.50.200">
    <property type="entry name" value="Peptidase S8/S53 domain"/>
    <property type="match status" value="1"/>
</dbReference>